<dbReference type="SUPFAM" id="SSF52467">
    <property type="entry name" value="DHS-like NAD/FAD-binding domain"/>
    <property type="match status" value="1"/>
</dbReference>
<dbReference type="InterPro" id="IPR036982">
    <property type="entry name" value="Deoxyhypusine_synthase_sf"/>
</dbReference>
<dbReference type="GO" id="GO:0034038">
    <property type="term" value="F:deoxyhypusine synthase activity"/>
    <property type="evidence" value="ECO:0007669"/>
    <property type="project" value="TreeGrafter"/>
</dbReference>
<evidence type="ECO:0000256" key="1">
    <source>
        <dbReference type="ARBA" id="ARBA00009892"/>
    </source>
</evidence>
<sequence length="304" mass="33902">MNVKDLKADELEKGKLYERFLHNGFQATEMARSVKIIEDMKKDNAFVYFGFTANLVASGLRGLIKELCEKKFVNAIVTTSGSIDHDIIRTFQEYEIASFNEDDRELFEKGYNRIGNVLVKSEGFAKLEEKMTPFLKKCLAEKKIWSPSELLKKLGTTLDESSFLYWAAKNNIPVYCPGITDGAAFGLQLHFFKEENPDFVIDVTADLKPLLDSALNAEKTGAIILGGGISKHHIIGSNIVREGLDYAAYISTAQEFDGSLSGARPKEAKSWGKLKSESKSVHVNCDATIAFPIIYHSLKERGLL</sequence>
<dbReference type="InterPro" id="IPR002773">
    <property type="entry name" value="Deoxyhypusine_synthase"/>
</dbReference>
<dbReference type="PANTHER" id="PTHR11703">
    <property type="entry name" value="DEOXYHYPUSINE SYNTHASE"/>
    <property type="match status" value="1"/>
</dbReference>
<dbReference type="EMBL" id="NZBD01000005">
    <property type="protein sequence ID" value="MAG18085.1"/>
    <property type="molecule type" value="Genomic_DNA"/>
</dbReference>
<accession>A0A2D6LPH5</accession>
<dbReference type="GO" id="GO:0005737">
    <property type="term" value="C:cytoplasm"/>
    <property type="evidence" value="ECO:0007669"/>
    <property type="project" value="TreeGrafter"/>
</dbReference>
<evidence type="ECO:0000313" key="3">
    <source>
        <dbReference type="EMBL" id="MAG18085.1"/>
    </source>
</evidence>
<name>A0A2D6LPH5_9ARCH</name>
<protein>
    <submittedName>
        <fullName evidence="3">Deoxyhypusine synthase</fullName>
    </submittedName>
</protein>
<proteinExistence type="inferred from homology"/>
<comment type="caution">
    <text evidence="3">The sequence shown here is derived from an EMBL/GenBank/DDBJ whole genome shotgun (WGS) entry which is preliminary data.</text>
</comment>
<dbReference type="NCBIfam" id="TIGR00321">
    <property type="entry name" value="dhys"/>
    <property type="match status" value="1"/>
</dbReference>
<evidence type="ECO:0000313" key="4">
    <source>
        <dbReference type="Proteomes" id="UP000226712"/>
    </source>
</evidence>
<organism evidence="3 4">
    <name type="scientific">Candidatus Iainarchaeum sp</name>
    <dbReference type="NCBI Taxonomy" id="3101447"/>
    <lineage>
        <taxon>Archaea</taxon>
        <taxon>Candidatus Iainarchaeota</taxon>
        <taxon>Candidatus Iainarchaeia</taxon>
        <taxon>Candidatus Iainarchaeales</taxon>
        <taxon>Candidatus Iainarchaeaceae</taxon>
        <taxon>Candidatus Iainarchaeum</taxon>
    </lineage>
</organism>
<dbReference type="Proteomes" id="UP000226712">
    <property type="component" value="Unassembled WGS sequence"/>
</dbReference>
<comment type="similarity">
    <text evidence="1">Belongs to the deoxyhypusine synthase family.</text>
</comment>
<reference evidence="4" key="1">
    <citation type="submission" date="2017-09" db="EMBL/GenBank/DDBJ databases">
        <title>The Reconstruction of 2,631 Draft Metagenome-Assembled Genomes from the Global Oceans.</title>
        <authorList>
            <person name="Tully B.J."/>
            <person name="Graham E.D."/>
            <person name="Heidelberg J.F."/>
        </authorList>
    </citation>
    <scope>NUCLEOTIDE SEQUENCE [LARGE SCALE GENOMIC DNA]</scope>
</reference>
<dbReference type="PANTHER" id="PTHR11703:SF0">
    <property type="entry name" value="DEOXYHYPUSINE SYNTHASE"/>
    <property type="match status" value="1"/>
</dbReference>
<dbReference type="AlphaFoldDB" id="A0A2D6LPH5"/>
<dbReference type="InterPro" id="IPR029035">
    <property type="entry name" value="DHS-like_NAD/FAD-binding_dom"/>
</dbReference>
<keyword evidence="2" id="KW-0520">NAD</keyword>
<dbReference type="Gene3D" id="3.40.910.10">
    <property type="entry name" value="Deoxyhypusine synthase"/>
    <property type="match status" value="1"/>
</dbReference>
<dbReference type="Pfam" id="PF01916">
    <property type="entry name" value="DS"/>
    <property type="match status" value="1"/>
</dbReference>
<dbReference type="FunFam" id="3.40.910.10:FF:000010">
    <property type="entry name" value="Deoxyhypusine synthase"/>
    <property type="match status" value="1"/>
</dbReference>
<evidence type="ECO:0000256" key="2">
    <source>
        <dbReference type="ARBA" id="ARBA00023027"/>
    </source>
</evidence>
<gene>
    <name evidence="3" type="ORF">CL944_01270</name>
</gene>